<name>A0A1Q2CK66_9ACTN</name>
<evidence type="ECO:0000313" key="3">
    <source>
        <dbReference type="Proteomes" id="UP000188145"/>
    </source>
</evidence>
<keyword evidence="3" id="KW-1185">Reference proteome</keyword>
<keyword evidence="1" id="KW-1133">Transmembrane helix</keyword>
<proteinExistence type="predicted"/>
<dbReference type="STRING" id="1332264.BW730_01580"/>
<keyword evidence="1" id="KW-0472">Membrane</keyword>
<organism evidence="2 3">
    <name type="scientific">Tessaracoccus aquimaris</name>
    <dbReference type="NCBI Taxonomy" id="1332264"/>
    <lineage>
        <taxon>Bacteria</taxon>
        <taxon>Bacillati</taxon>
        <taxon>Actinomycetota</taxon>
        <taxon>Actinomycetes</taxon>
        <taxon>Propionibacteriales</taxon>
        <taxon>Propionibacteriaceae</taxon>
        <taxon>Tessaracoccus</taxon>
    </lineage>
</organism>
<dbReference type="EMBL" id="CP019606">
    <property type="protein sequence ID" value="AQP46440.1"/>
    <property type="molecule type" value="Genomic_DNA"/>
</dbReference>
<dbReference type="InterPro" id="IPR022062">
    <property type="entry name" value="DUF3618"/>
</dbReference>
<dbReference type="Pfam" id="PF12277">
    <property type="entry name" value="DUF3618"/>
    <property type="match status" value="1"/>
</dbReference>
<feature type="transmembrane region" description="Helical" evidence="1">
    <location>
        <begin position="71"/>
        <end position="92"/>
    </location>
</feature>
<evidence type="ECO:0000313" key="2">
    <source>
        <dbReference type="EMBL" id="AQP46440.1"/>
    </source>
</evidence>
<gene>
    <name evidence="2" type="ORF">BW730_01580</name>
</gene>
<dbReference type="AlphaFoldDB" id="A0A1Q2CK66"/>
<dbReference type="KEGG" id="tes:BW730_01580"/>
<keyword evidence="1" id="KW-0812">Transmembrane</keyword>
<dbReference type="RefSeq" id="WP_077684771.1">
    <property type="nucleotide sequence ID" value="NZ_CP019606.1"/>
</dbReference>
<sequence length="107" mass="11586">MGNRSVEQIRADLAANRATLADVTSDVVESLKPQNIAREGVEQVKLFAKTEFESVTAPLREDDGGWKLNKLLIAGGAVLGVIVFAVTLNTVANRRVLASAQRRALER</sequence>
<evidence type="ECO:0000256" key="1">
    <source>
        <dbReference type="SAM" id="Phobius"/>
    </source>
</evidence>
<accession>A0A1Q2CK66</accession>
<protein>
    <recommendedName>
        <fullName evidence="4">DUF3618 domain-containing protein</fullName>
    </recommendedName>
</protein>
<dbReference type="Proteomes" id="UP000188145">
    <property type="component" value="Chromosome"/>
</dbReference>
<dbReference type="OrthoDB" id="3728653at2"/>
<reference evidence="3" key="1">
    <citation type="submission" date="2017-02" db="EMBL/GenBank/DDBJ databases">
        <title>Tessaracoccus aquaemaris sp. nov., isolated from the intestine of a Korean rockfish, Sebastes schlegelii, in a marine aquaculture pond.</title>
        <authorList>
            <person name="Tak E.J."/>
            <person name="Bae J.-W."/>
        </authorList>
    </citation>
    <scope>NUCLEOTIDE SEQUENCE [LARGE SCALE GENOMIC DNA]</scope>
    <source>
        <strain evidence="3">NSG39</strain>
    </source>
</reference>
<evidence type="ECO:0008006" key="4">
    <source>
        <dbReference type="Google" id="ProtNLM"/>
    </source>
</evidence>